<keyword evidence="4" id="KW-0732">Signal</keyword>
<dbReference type="Proteomes" id="UP000192578">
    <property type="component" value="Unassembled WGS sequence"/>
</dbReference>
<name>A0A1W0WEG2_HYPEX</name>
<dbReference type="SMART" id="SM00476">
    <property type="entry name" value="DNaseIc"/>
    <property type="match status" value="1"/>
</dbReference>
<dbReference type="GO" id="GO:0003677">
    <property type="term" value="F:DNA binding"/>
    <property type="evidence" value="ECO:0007669"/>
    <property type="project" value="TreeGrafter"/>
</dbReference>
<keyword evidence="3" id="KW-0378">Hydrolase</keyword>
<dbReference type="InterPro" id="IPR005135">
    <property type="entry name" value="Endo/exonuclease/phosphatase"/>
</dbReference>
<dbReference type="GO" id="GO:0005634">
    <property type="term" value="C:nucleus"/>
    <property type="evidence" value="ECO:0007669"/>
    <property type="project" value="TreeGrafter"/>
</dbReference>
<evidence type="ECO:0000256" key="4">
    <source>
        <dbReference type="SAM" id="SignalP"/>
    </source>
</evidence>
<feature type="signal peptide" evidence="4">
    <location>
        <begin position="1"/>
        <end position="20"/>
    </location>
</feature>
<dbReference type="InterPro" id="IPR016202">
    <property type="entry name" value="DNase_I"/>
</dbReference>
<feature type="domain" description="Endonuclease/exonuclease/phosphatase" evidence="5">
    <location>
        <begin position="83"/>
        <end position="342"/>
    </location>
</feature>
<dbReference type="PRINTS" id="PR00130">
    <property type="entry name" value="DNASEI"/>
</dbReference>
<dbReference type="SUPFAM" id="SSF56219">
    <property type="entry name" value="DNase I-like"/>
    <property type="match status" value="1"/>
</dbReference>
<evidence type="ECO:0000313" key="6">
    <source>
        <dbReference type="EMBL" id="OQV13596.1"/>
    </source>
</evidence>
<dbReference type="PANTHER" id="PTHR11371:SF31">
    <property type="entry name" value="EXTRACELLULAR NUCLEASE"/>
    <property type="match status" value="1"/>
</dbReference>
<dbReference type="Gene3D" id="3.60.10.10">
    <property type="entry name" value="Endonuclease/exonuclease/phosphatase"/>
    <property type="match status" value="1"/>
</dbReference>
<dbReference type="InterPro" id="IPR036691">
    <property type="entry name" value="Endo/exonu/phosph_ase_sf"/>
</dbReference>
<dbReference type="EMBL" id="MTYJ01000121">
    <property type="protein sequence ID" value="OQV13596.1"/>
    <property type="molecule type" value="Genomic_DNA"/>
</dbReference>
<proteinExistence type="inferred from homology"/>
<dbReference type="PANTHER" id="PTHR11371">
    <property type="entry name" value="DEOXYRIBONUCLEASE"/>
    <property type="match status" value="1"/>
</dbReference>
<dbReference type="OrthoDB" id="10061407at2759"/>
<dbReference type="GO" id="GO:0004530">
    <property type="term" value="F:deoxyribonuclease I activity"/>
    <property type="evidence" value="ECO:0007669"/>
    <property type="project" value="TreeGrafter"/>
</dbReference>
<comment type="similarity">
    <text evidence="1">Belongs to the DNase I family.</text>
</comment>
<evidence type="ECO:0000313" key="7">
    <source>
        <dbReference type="Proteomes" id="UP000192578"/>
    </source>
</evidence>
<accession>A0A1W0WEG2</accession>
<comment type="caution">
    <text evidence="6">The sequence shown here is derived from an EMBL/GenBank/DDBJ whole genome shotgun (WGS) entry which is preliminary data.</text>
</comment>
<evidence type="ECO:0000256" key="3">
    <source>
        <dbReference type="ARBA" id="ARBA00022801"/>
    </source>
</evidence>
<dbReference type="Pfam" id="PF03372">
    <property type="entry name" value="Exo_endo_phos"/>
    <property type="match status" value="1"/>
</dbReference>
<evidence type="ECO:0000256" key="2">
    <source>
        <dbReference type="ARBA" id="ARBA00022722"/>
    </source>
</evidence>
<feature type="chain" id="PRO_5012484053" evidence="4">
    <location>
        <begin position="21"/>
        <end position="351"/>
    </location>
</feature>
<keyword evidence="7" id="KW-1185">Reference proteome</keyword>
<dbReference type="AlphaFoldDB" id="A0A1W0WEG2"/>
<organism evidence="6 7">
    <name type="scientific">Hypsibius exemplaris</name>
    <name type="common">Freshwater tardigrade</name>
    <dbReference type="NCBI Taxonomy" id="2072580"/>
    <lineage>
        <taxon>Eukaryota</taxon>
        <taxon>Metazoa</taxon>
        <taxon>Ecdysozoa</taxon>
        <taxon>Tardigrada</taxon>
        <taxon>Eutardigrada</taxon>
        <taxon>Parachela</taxon>
        <taxon>Hypsibioidea</taxon>
        <taxon>Hypsibiidae</taxon>
        <taxon>Hypsibius</taxon>
    </lineage>
</organism>
<dbReference type="GO" id="GO:0006308">
    <property type="term" value="P:DNA catabolic process"/>
    <property type="evidence" value="ECO:0007669"/>
    <property type="project" value="InterPro"/>
</dbReference>
<reference evidence="7" key="1">
    <citation type="submission" date="2017-01" db="EMBL/GenBank/DDBJ databases">
        <title>Comparative genomics of anhydrobiosis in the tardigrade Hypsibius dujardini.</title>
        <authorList>
            <person name="Yoshida Y."/>
            <person name="Koutsovoulos G."/>
            <person name="Laetsch D."/>
            <person name="Stevens L."/>
            <person name="Kumar S."/>
            <person name="Horikawa D."/>
            <person name="Ishino K."/>
            <person name="Komine S."/>
            <person name="Tomita M."/>
            <person name="Blaxter M."/>
            <person name="Arakawa K."/>
        </authorList>
    </citation>
    <scope>NUCLEOTIDE SEQUENCE [LARGE SCALE GENOMIC DNA]</scope>
    <source>
        <strain evidence="7">Z151</strain>
    </source>
</reference>
<sequence>MLILCRFVSLLALFTCCVCAVTERDDVIARVRRQESPSFLAWIKSKFSKTPTPRIRPESGSMVAAPRSLVVPASDTRVPLVLCSWNIFRFGPAKFSVPDLLVKQGLNVTRMDIIVDQLVGCDIAAIQEYMDLSLVAIGKLRTEMISRTGHQFAIVCSPRVGKNKSFEQYVFIYRVDKVQPLESHLYPDSPANQQFVRDPFFTKFRLLGSQKGKTGSATEFVLGTIHTAPDEAVPEIRNLLPSFDWAVQNFSNADVLVLGDYNAACTYVRPSDWPRIPLRTESRFTWIVPDTMDTTSMTTHCAYDRAVYLGTLFRNAFVSVVAPDFPLKFGLTPAQAKLVSDHRLVRMEFRF</sequence>
<keyword evidence="2" id="KW-0540">Nuclease</keyword>
<evidence type="ECO:0000256" key="1">
    <source>
        <dbReference type="ARBA" id="ARBA00007359"/>
    </source>
</evidence>
<evidence type="ECO:0000259" key="5">
    <source>
        <dbReference type="Pfam" id="PF03372"/>
    </source>
</evidence>
<protein>
    <submittedName>
        <fullName evidence="6">Deoxyribonuclease-1</fullName>
    </submittedName>
</protein>
<gene>
    <name evidence="6" type="ORF">BV898_12233</name>
</gene>